<proteinExistence type="predicted"/>
<evidence type="ECO:0000313" key="2">
    <source>
        <dbReference type="EMBL" id="GFY74369.1"/>
    </source>
</evidence>
<evidence type="ECO:0000256" key="1">
    <source>
        <dbReference type="SAM" id="SignalP"/>
    </source>
</evidence>
<dbReference type="AlphaFoldDB" id="A0A8X6YRF6"/>
<protein>
    <recommendedName>
        <fullName evidence="4">Secreted protein</fullName>
    </recommendedName>
</protein>
<dbReference type="Proteomes" id="UP000886998">
    <property type="component" value="Unassembled WGS sequence"/>
</dbReference>
<evidence type="ECO:0000313" key="3">
    <source>
        <dbReference type="Proteomes" id="UP000886998"/>
    </source>
</evidence>
<dbReference type="EMBL" id="BMAV01020700">
    <property type="protein sequence ID" value="GFY74369.1"/>
    <property type="molecule type" value="Genomic_DNA"/>
</dbReference>
<accession>A0A8X6YRF6</accession>
<reference evidence="2" key="1">
    <citation type="submission" date="2020-08" db="EMBL/GenBank/DDBJ databases">
        <title>Multicomponent nature underlies the extraordinary mechanical properties of spider dragline silk.</title>
        <authorList>
            <person name="Kono N."/>
            <person name="Nakamura H."/>
            <person name="Mori M."/>
            <person name="Yoshida Y."/>
            <person name="Ohtoshi R."/>
            <person name="Malay A.D."/>
            <person name="Moran D.A.P."/>
            <person name="Tomita M."/>
            <person name="Numata K."/>
            <person name="Arakawa K."/>
        </authorList>
    </citation>
    <scope>NUCLEOTIDE SEQUENCE</scope>
</reference>
<keyword evidence="1" id="KW-0732">Signal</keyword>
<comment type="caution">
    <text evidence="2">The sequence shown here is derived from an EMBL/GenBank/DDBJ whole genome shotgun (WGS) entry which is preliminary data.</text>
</comment>
<gene>
    <name evidence="2" type="ORF">TNIN_462551</name>
</gene>
<organism evidence="2 3">
    <name type="scientific">Trichonephila inaurata madagascariensis</name>
    <dbReference type="NCBI Taxonomy" id="2747483"/>
    <lineage>
        <taxon>Eukaryota</taxon>
        <taxon>Metazoa</taxon>
        <taxon>Ecdysozoa</taxon>
        <taxon>Arthropoda</taxon>
        <taxon>Chelicerata</taxon>
        <taxon>Arachnida</taxon>
        <taxon>Araneae</taxon>
        <taxon>Araneomorphae</taxon>
        <taxon>Entelegynae</taxon>
        <taxon>Araneoidea</taxon>
        <taxon>Nephilidae</taxon>
        <taxon>Trichonephila</taxon>
        <taxon>Trichonephila inaurata</taxon>
    </lineage>
</organism>
<feature type="chain" id="PRO_5036475468" description="Secreted protein" evidence="1">
    <location>
        <begin position="23"/>
        <end position="91"/>
    </location>
</feature>
<feature type="signal peptide" evidence="1">
    <location>
        <begin position="1"/>
        <end position="22"/>
    </location>
</feature>
<evidence type="ECO:0008006" key="4">
    <source>
        <dbReference type="Google" id="ProtNLM"/>
    </source>
</evidence>
<keyword evidence="3" id="KW-1185">Reference proteome</keyword>
<sequence>MFLLRIFRIVLLVIHHPEEGNARLGWTSFERGKNALYNPSSFQKKTKKKISENIHRRMSTPSLGGVSRNGQRVFAFKSFTPLINVHLSDGA</sequence>
<name>A0A8X6YRF6_9ARAC</name>